<name>A0A5D4GSM9_9HYPH</name>
<gene>
    <name evidence="2" type="ORF">FY036_12170</name>
</gene>
<feature type="region of interest" description="Disordered" evidence="1">
    <location>
        <begin position="1"/>
        <end position="20"/>
    </location>
</feature>
<reference evidence="2 3" key="2">
    <citation type="submission" date="2019-09" db="EMBL/GenBank/DDBJ databases">
        <title>Mesorhizobium sp. MaA-C15 isolated from Microcystis aeruginosa.</title>
        <authorList>
            <person name="Jeong S.E."/>
            <person name="Jin H.M."/>
            <person name="Jeon C.O."/>
        </authorList>
    </citation>
    <scope>NUCLEOTIDE SEQUENCE [LARGE SCALE GENOMIC DNA]</scope>
    <source>
        <strain evidence="2 3">MaA-C15</strain>
    </source>
</reference>
<evidence type="ECO:0000256" key="1">
    <source>
        <dbReference type="SAM" id="MobiDB-lite"/>
    </source>
</evidence>
<keyword evidence="3" id="KW-1185">Reference proteome</keyword>
<dbReference type="Proteomes" id="UP000323258">
    <property type="component" value="Unassembled WGS sequence"/>
</dbReference>
<comment type="caution">
    <text evidence="2">The sequence shown here is derived from an EMBL/GenBank/DDBJ whole genome shotgun (WGS) entry which is preliminary data.</text>
</comment>
<protein>
    <submittedName>
        <fullName evidence="2">Uncharacterized protein</fullName>
    </submittedName>
</protein>
<organism evidence="2 3">
    <name type="scientific">Neoaquamicrobium microcysteis</name>
    <dbReference type="NCBI Taxonomy" id="2682781"/>
    <lineage>
        <taxon>Bacteria</taxon>
        <taxon>Pseudomonadati</taxon>
        <taxon>Pseudomonadota</taxon>
        <taxon>Alphaproteobacteria</taxon>
        <taxon>Hyphomicrobiales</taxon>
        <taxon>Phyllobacteriaceae</taxon>
        <taxon>Neoaquamicrobium</taxon>
    </lineage>
</organism>
<reference evidence="2 3" key="1">
    <citation type="submission" date="2019-08" db="EMBL/GenBank/DDBJ databases">
        <authorList>
            <person name="Seo Y.L."/>
        </authorList>
    </citation>
    <scope>NUCLEOTIDE SEQUENCE [LARGE SCALE GENOMIC DNA]</scope>
    <source>
        <strain evidence="2 3">MaA-C15</strain>
    </source>
</reference>
<sequence length="139" mass="14622">MEISAVEATPPPLQPPPPLSSFPSLEAVEIELELGLKKIEGEEYEAAIRETVEEVGGVLLFHMKAAKDGAEHWMAAVAFETADGREIAIIDLPSSGQGVSVTPVSQSELPIATIAQAYAGLAESWTPPTHEAGPSSMAM</sequence>
<dbReference type="RefSeq" id="WP_148915009.1">
    <property type="nucleotide sequence ID" value="NZ_VSZS01000063.1"/>
</dbReference>
<dbReference type="OrthoDB" id="8030547at2"/>
<proteinExistence type="predicted"/>
<dbReference type="EMBL" id="VSZS01000063">
    <property type="protein sequence ID" value="TYR31851.1"/>
    <property type="molecule type" value="Genomic_DNA"/>
</dbReference>
<feature type="compositionally biased region" description="Pro residues" evidence="1">
    <location>
        <begin position="9"/>
        <end position="20"/>
    </location>
</feature>
<dbReference type="AlphaFoldDB" id="A0A5D4GSM9"/>
<evidence type="ECO:0000313" key="2">
    <source>
        <dbReference type="EMBL" id="TYR31851.1"/>
    </source>
</evidence>
<evidence type="ECO:0000313" key="3">
    <source>
        <dbReference type="Proteomes" id="UP000323258"/>
    </source>
</evidence>
<accession>A0A5D4GSM9</accession>